<organism evidence="3">
    <name type="scientific">marine sediment metagenome</name>
    <dbReference type="NCBI Taxonomy" id="412755"/>
    <lineage>
        <taxon>unclassified sequences</taxon>
        <taxon>metagenomes</taxon>
        <taxon>ecological metagenomes</taxon>
    </lineage>
</organism>
<dbReference type="Pfam" id="PF20256">
    <property type="entry name" value="MoCoBD_2"/>
    <property type="match status" value="1"/>
</dbReference>
<accession>A0A0F8WR98</accession>
<dbReference type="GO" id="GO:0016491">
    <property type="term" value="F:oxidoreductase activity"/>
    <property type="evidence" value="ECO:0007669"/>
    <property type="project" value="InterPro"/>
</dbReference>
<comment type="caution">
    <text evidence="3">The sequence shown here is derived from an EMBL/GenBank/DDBJ whole genome shotgun (WGS) entry which is preliminary data.</text>
</comment>
<dbReference type="InterPro" id="IPR036415">
    <property type="entry name" value="Lamin_tail_dom_sf"/>
</dbReference>
<feature type="non-terminal residue" evidence="3">
    <location>
        <position position="1"/>
    </location>
</feature>
<name>A0A0F8WR98_9ZZZZ</name>
<dbReference type="SUPFAM" id="SSF56003">
    <property type="entry name" value="Molybdenum cofactor-binding domain"/>
    <property type="match status" value="1"/>
</dbReference>
<proteinExistence type="predicted"/>
<dbReference type="InterPro" id="IPR037165">
    <property type="entry name" value="AldOxase/xan_DH_Mopterin-bd_sf"/>
</dbReference>
<feature type="region of interest" description="Disordered" evidence="1">
    <location>
        <begin position="94"/>
        <end position="123"/>
    </location>
</feature>
<evidence type="ECO:0000313" key="3">
    <source>
        <dbReference type="EMBL" id="KKK59447.1"/>
    </source>
</evidence>
<reference evidence="3" key="1">
    <citation type="journal article" date="2015" name="Nature">
        <title>Complex archaea that bridge the gap between prokaryotes and eukaryotes.</title>
        <authorList>
            <person name="Spang A."/>
            <person name="Saw J.H."/>
            <person name="Jorgensen S.L."/>
            <person name="Zaremba-Niedzwiedzka K."/>
            <person name="Martijn J."/>
            <person name="Lind A.E."/>
            <person name="van Eijk R."/>
            <person name="Schleper C."/>
            <person name="Guy L."/>
            <person name="Ettema T.J."/>
        </authorList>
    </citation>
    <scope>NUCLEOTIDE SEQUENCE</scope>
</reference>
<dbReference type="EMBL" id="LAZR01063475">
    <property type="protein sequence ID" value="KKK59447.1"/>
    <property type="molecule type" value="Genomic_DNA"/>
</dbReference>
<sequence>ATAASSGSDLNGMAAQNACDTIRERMAEHLAERYQTTPDQVQFADGMVRIGGERIALADRYGQPILGFTYNDANDWTDLADGRGPSLVMIDPTAVPQSDPERTDYLEDGTNWRPSSPIGGSPGREAQPVGIVVNEVLTHTDLLQDQIDAIELHNTTDTEINIGGWYLSDSNDNYRKFRIPDDTVLLPGTYRVFDESHFNPTPETPGVGDFALNGAHGDDVYLMATDASGNLIRFADHVEFPATANGETLGRWPNGLGELYPMAENTLGSANSGPRVGPVIISEVHYNPGDVLGDLDPGGEENLEFVEIFNEWTRFGPGDFSIV</sequence>
<dbReference type="Pfam" id="PF00932">
    <property type="entry name" value="LTD"/>
    <property type="match status" value="1"/>
</dbReference>
<dbReference type="Gene3D" id="2.60.40.1260">
    <property type="entry name" value="Lamin Tail domain"/>
    <property type="match status" value="1"/>
</dbReference>
<dbReference type="AlphaFoldDB" id="A0A0F8WR98"/>
<dbReference type="SUPFAM" id="SSF74853">
    <property type="entry name" value="Lamin A/C globular tail domain"/>
    <property type="match status" value="1"/>
</dbReference>
<evidence type="ECO:0000256" key="1">
    <source>
        <dbReference type="SAM" id="MobiDB-lite"/>
    </source>
</evidence>
<protein>
    <recommendedName>
        <fullName evidence="2">LTD domain-containing protein</fullName>
    </recommendedName>
</protein>
<dbReference type="PROSITE" id="PS51841">
    <property type="entry name" value="LTD"/>
    <property type="match status" value="1"/>
</dbReference>
<dbReference type="InterPro" id="IPR001322">
    <property type="entry name" value="Lamin_tail_dom"/>
</dbReference>
<evidence type="ECO:0000259" key="2">
    <source>
        <dbReference type="PROSITE" id="PS51841"/>
    </source>
</evidence>
<gene>
    <name evidence="3" type="ORF">LCGC14_3034300</name>
</gene>
<dbReference type="InterPro" id="IPR046867">
    <property type="entry name" value="AldOxase/xan_DH_MoCoBD2"/>
</dbReference>
<feature type="domain" description="LTD" evidence="2">
    <location>
        <begin position="122"/>
        <end position="319"/>
    </location>
</feature>
<dbReference type="Gene3D" id="3.30.365.10">
    <property type="entry name" value="Aldehyde oxidase/xanthine dehydrogenase, molybdopterin binding domain"/>
    <property type="match status" value="1"/>
</dbReference>